<dbReference type="Proteomes" id="UP000015105">
    <property type="component" value="Chromosome 6D"/>
</dbReference>
<proteinExistence type="predicted"/>
<protein>
    <submittedName>
        <fullName evidence="1">Uncharacterized protein</fullName>
    </submittedName>
</protein>
<reference evidence="1" key="4">
    <citation type="submission" date="2019-03" db="UniProtKB">
        <authorList>
            <consortium name="EnsemblPlants"/>
        </authorList>
    </citation>
    <scope>IDENTIFICATION</scope>
</reference>
<keyword evidence="2" id="KW-1185">Reference proteome</keyword>
<dbReference type="AlphaFoldDB" id="A0A453PLR5"/>
<evidence type="ECO:0000313" key="2">
    <source>
        <dbReference type="Proteomes" id="UP000015105"/>
    </source>
</evidence>
<dbReference type="Gramene" id="AET6Gv20771700.22">
    <property type="protein sequence ID" value="AET6Gv20771700.22"/>
    <property type="gene ID" value="AET6Gv20771700"/>
</dbReference>
<reference evidence="2" key="2">
    <citation type="journal article" date="2017" name="Nat. Plants">
        <title>The Aegilops tauschii genome reveals multiple impacts of transposons.</title>
        <authorList>
            <person name="Zhao G."/>
            <person name="Zou C."/>
            <person name="Li K."/>
            <person name="Wang K."/>
            <person name="Li T."/>
            <person name="Gao L."/>
            <person name="Zhang X."/>
            <person name="Wang H."/>
            <person name="Yang Z."/>
            <person name="Liu X."/>
            <person name="Jiang W."/>
            <person name="Mao L."/>
            <person name="Kong X."/>
            <person name="Jiao Y."/>
            <person name="Jia J."/>
        </authorList>
    </citation>
    <scope>NUCLEOTIDE SEQUENCE [LARGE SCALE GENOMIC DNA]</scope>
    <source>
        <strain evidence="2">cv. AL8/78</strain>
    </source>
</reference>
<accession>A0A453PLR5</accession>
<sequence>SLSVHKAMQGLKNFSKRTTMLNVDGKRPKNNRLSCQNLLVSSASMITELQLHHILMILLVRRVAHRVLASQVRTGGLPSVLQQMALPTDPVHRTSRDREVLTVVVGGMKMGMPTVPIQAADAHQTGCHLHRRNTKHVDWHM</sequence>
<name>A0A453PLR5_AEGTS</name>
<reference evidence="2" key="1">
    <citation type="journal article" date="2014" name="Science">
        <title>Ancient hybridizations among the ancestral genomes of bread wheat.</title>
        <authorList>
            <consortium name="International Wheat Genome Sequencing Consortium,"/>
            <person name="Marcussen T."/>
            <person name="Sandve S.R."/>
            <person name="Heier L."/>
            <person name="Spannagl M."/>
            <person name="Pfeifer M."/>
            <person name="Jakobsen K.S."/>
            <person name="Wulff B.B."/>
            <person name="Steuernagel B."/>
            <person name="Mayer K.F."/>
            <person name="Olsen O.A."/>
        </authorList>
    </citation>
    <scope>NUCLEOTIDE SEQUENCE [LARGE SCALE GENOMIC DNA]</scope>
    <source>
        <strain evidence="2">cv. AL8/78</strain>
    </source>
</reference>
<reference evidence="1" key="5">
    <citation type="journal article" date="2021" name="G3 (Bethesda)">
        <title>Aegilops tauschii genome assembly Aet v5.0 features greater sequence contiguity and improved annotation.</title>
        <authorList>
            <person name="Wang L."/>
            <person name="Zhu T."/>
            <person name="Rodriguez J.C."/>
            <person name="Deal K.R."/>
            <person name="Dubcovsky J."/>
            <person name="McGuire P.E."/>
            <person name="Lux T."/>
            <person name="Spannagl M."/>
            <person name="Mayer K.F.X."/>
            <person name="Baldrich P."/>
            <person name="Meyers B.C."/>
            <person name="Huo N."/>
            <person name="Gu Y.Q."/>
            <person name="Zhou H."/>
            <person name="Devos K.M."/>
            <person name="Bennetzen J.L."/>
            <person name="Unver T."/>
            <person name="Budak H."/>
            <person name="Gulick P.J."/>
            <person name="Galiba G."/>
            <person name="Kalapos B."/>
            <person name="Nelson D.R."/>
            <person name="Li P."/>
            <person name="You F.M."/>
            <person name="Luo M.C."/>
            <person name="Dvorak J."/>
        </authorList>
    </citation>
    <scope>NUCLEOTIDE SEQUENCE [LARGE SCALE GENOMIC DNA]</scope>
    <source>
        <strain evidence="1">cv. AL8/78</strain>
    </source>
</reference>
<organism evidence="1 2">
    <name type="scientific">Aegilops tauschii subsp. strangulata</name>
    <name type="common">Goatgrass</name>
    <dbReference type="NCBI Taxonomy" id="200361"/>
    <lineage>
        <taxon>Eukaryota</taxon>
        <taxon>Viridiplantae</taxon>
        <taxon>Streptophyta</taxon>
        <taxon>Embryophyta</taxon>
        <taxon>Tracheophyta</taxon>
        <taxon>Spermatophyta</taxon>
        <taxon>Magnoliopsida</taxon>
        <taxon>Liliopsida</taxon>
        <taxon>Poales</taxon>
        <taxon>Poaceae</taxon>
        <taxon>BOP clade</taxon>
        <taxon>Pooideae</taxon>
        <taxon>Triticodae</taxon>
        <taxon>Triticeae</taxon>
        <taxon>Triticinae</taxon>
        <taxon>Aegilops</taxon>
    </lineage>
</organism>
<reference evidence="1" key="3">
    <citation type="journal article" date="2017" name="Nature">
        <title>Genome sequence of the progenitor of the wheat D genome Aegilops tauschii.</title>
        <authorList>
            <person name="Luo M.C."/>
            <person name="Gu Y.Q."/>
            <person name="Puiu D."/>
            <person name="Wang H."/>
            <person name="Twardziok S.O."/>
            <person name="Deal K.R."/>
            <person name="Huo N."/>
            <person name="Zhu T."/>
            <person name="Wang L."/>
            <person name="Wang Y."/>
            <person name="McGuire P.E."/>
            <person name="Liu S."/>
            <person name="Long H."/>
            <person name="Ramasamy R.K."/>
            <person name="Rodriguez J.C."/>
            <person name="Van S.L."/>
            <person name="Yuan L."/>
            <person name="Wang Z."/>
            <person name="Xia Z."/>
            <person name="Xiao L."/>
            <person name="Anderson O.D."/>
            <person name="Ouyang S."/>
            <person name="Liang Y."/>
            <person name="Zimin A.V."/>
            <person name="Pertea G."/>
            <person name="Qi P."/>
            <person name="Bennetzen J.L."/>
            <person name="Dai X."/>
            <person name="Dawson M.W."/>
            <person name="Muller H.G."/>
            <person name="Kugler K."/>
            <person name="Rivarola-Duarte L."/>
            <person name="Spannagl M."/>
            <person name="Mayer K.F.X."/>
            <person name="Lu F.H."/>
            <person name="Bevan M.W."/>
            <person name="Leroy P."/>
            <person name="Li P."/>
            <person name="You F.M."/>
            <person name="Sun Q."/>
            <person name="Liu Z."/>
            <person name="Lyons E."/>
            <person name="Wicker T."/>
            <person name="Salzberg S.L."/>
            <person name="Devos K.M."/>
            <person name="Dvorak J."/>
        </authorList>
    </citation>
    <scope>NUCLEOTIDE SEQUENCE [LARGE SCALE GENOMIC DNA]</scope>
    <source>
        <strain evidence="1">cv. AL8/78</strain>
    </source>
</reference>
<dbReference type="EnsemblPlants" id="AET6Gv20771700.22">
    <property type="protein sequence ID" value="AET6Gv20771700.22"/>
    <property type="gene ID" value="AET6Gv20771700"/>
</dbReference>
<evidence type="ECO:0000313" key="1">
    <source>
        <dbReference type="EnsemblPlants" id="AET6Gv20771700.22"/>
    </source>
</evidence>